<dbReference type="AlphaFoldDB" id="A0A1G7DV91"/>
<keyword evidence="9" id="KW-1185">Reference proteome</keyword>
<feature type="region of interest" description="Disordered" evidence="6">
    <location>
        <begin position="240"/>
        <end position="340"/>
    </location>
</feature>
<dbReference type="PANTHER" id="PTHR15415">
    <property type="entry name" value="MITOFILIN"/>
    <property type="match status" value="1"/>
</dbReference>
<dbReference type="GO" id="GO:0016020">
    <property type="term" value="C:membrane"/>
    <property type="evidence" value="ECO:0007669"/>
    <property type="project" value="UniProtKB-SubCell"/>
</dbReference>
<keyword evidence="4" id="KW-0472">Membrane</keyword>
<evidence type="ECO:0000313" key="9">
    <source>
        <dbReference type="Proteomes" id="UP000199412"/>
    </source>
</evidence>
<dbReference type="PANTHER" id="PTHR15415:SF7">
    <property type="entry name" value="MICOS COMPLEX SUBUNIT MIC60"/>
    <property type="match status" value="1"/>
</dbReference>
<evidence type="ECO:0000256" key="5">
    <source>
        <dbReference type="SAM" id="Coils"/>
    </source>
</evidence>
<dbReference type="InterPro" id="IPR003754">
    <property type="entry name" value="4pyrrol_synth_uPrphyn_synth"/>
</dbReference>
<feature type="coiled-coil region" evidence="5">
    <location>
        <begin position="395"/>
        <end position="462"/>
    </location>
</feature>
<keyword evidence="2" id="KW-0812">Transmembrane</keyword>
<keyword evidence="5" id="KW-0175">Coiled coil</keyword>
<protein>
    <submittedName>
        <fullName evidence="8">Uroporphyrinogen-III synthase</fullName>
    </submittedName>
</protein>
<comment type="subcellular location">
    <subcellularLocation>
        <location evidence="1">Membrane</location>
    </subcellularLocation>
</comment>
<sequence>MRALVSRPREDAERIAAPLRAMGVEVVSEPLLVVVPVAGPNVDLTGVQAVLVTSANGARALATAVERRDVPVFAVGDQTARAARDLGFASVESAGGDVETLAALVRRRLEPSRGSLLHAAGSTHAGDLAGALGADGFDVRVARLYDARPTAALSASLRASLDVGGIDAAFFFSPRTARTFVEHIRKAGLADKLGRVTGYALSPAVARELESILPGRVRVAGQPTQDALLDVFKADVADAKEASLKQPQDAENGTPTDRTGAERADGSIDETSAAEDAVSSSSPSEAEAGQDAATSGEDAARPRDDDSADKALDDGDGVYGGSAGHPGSHDDDRGGLSAQEQADSHTLHSLGRWILVLVVLGAIGFGAMPWWRASVPEPLQSWLPTFPAAPDPPAVVDLRARIETLSAALEEVRGQADSAADAADAALDAARSGTAGGASAALEDLSARLAALEERADERAVASAADGTASGEAAQAAKAVLSNIDERLTMLEAATEEQATGLSDLRSRVGALQAEFGSDEPRAVGMVLAVGQLRDRVATGKPYDEALEAVRSLVSGAEFEKELAVLATHSTAGVSTLPELRWRYAEVSKVAAHRVIVPEGEGWWSDTVSSLMSGVTVRRKDEVVAGSALSSLSAAEMRLAENDLETAIDVLSSLEGDPAGAVADWLADAQALASVNAALASLNSAALERVGAAQTTE</sequence>
<evidence type="ECO:0000256" key="1">
    <source>
        <dbReference type="ARBA" id="ARBA00004370"/>
    </source>
</evidence>
<organism evidence="8 9">
    <name type="scientific">Rhodospira trueperi</name>
    <dbReference type="NCBI Taxonomy" id="69960"/>
    <lineage>
        <taxon>Bacteria</taxon>
        <taxon>Pseudomonadati</taxon>
        <taxon>Pseudomonadota</taxon>
        <taxon>Alphaproteobacteria</taxon>
        <taxon>Rhodospirillales</taxon>
        <taxon>Rhodospirillaceae</taxon>
        <taxon>Rhodospira</taxon>
    </lineage>
</organism>
<accession>A0A1G7DV91</accession>
<feature type="compositionally biased region" description="Polar residues" evidence="6">
    <location>
        <begin position="245"/>
        <end position="257"/>
    </location>
</feature>
<evidence type="ECO:0000256" key="3">
    <source>
        <dbReference type="ARBA" id="ARBA00022989"/>
    </source>
</evidence>
<reference evidence="8 9" key="1">
    <citation type="submission" date="2016-10" db="EMBL/GenBank/DDBJ databases">
        <authorList>
            <person name="de Groot N.N."/>
        </authorList>
    </citation>
    <scope>NUCLEOTIDE SEQUENCE [LARGE SCALE GENOMIC DNA]</scope>
    <source>
        <strain evidence="8 9">ATCC 700224</strain>
    </source>
</reference>
<evidence type="ECO:0000256" key="6">
    <source>
        <dbReference type="SAM" id="MobiDB-lite"/>
    </source>
</evidence>
<gene>
    <name evidence="8" type="ORF">SAMN05421720_10845</name>
</gene>
<dbReference type="RefSeq" id="WP_092786382.1">
    <property type="nucleotide sequence ID" value="NZ_FNAP01000008.1"/>
</dbReference>
<dbReference type="Pfam" id="PF02602">
    <property type="entry name" value="HEM4"/>
    <property type="match status" value="1"/>
</dbReference>
<evidence type="ECO:0000313" key="8">
    <source>
        <dbReference type="EMBL" id="SDE55409.1"/>
    </source>
</evidence>
<dbReference type="EMBL" id="FNAP01000008">
    <property type="protein sequence ID" value="SDE55409.1"/>
    <property type="molecule type" value="Genomic_DNA"/>
</dbReference>
<dbReference type="Pfam" id="PF09731">
    <property type="entry name" value="Mitofilin"/>
    <property type="match status" value="1"/>
</dbReference>
<dbReference type="InterPro" id="IPR036108">
    <property type="entry name" value="4pyrrol_syn_uPrphyn_synt_sf"/>
</dbReference>
<dbReference type="STRING" id="69960.SAMN05421720_10845"/>
<dbReference type="InterPro" id="IPR019133">
    <property type="entry name" value="MIC60"/>
</dbReference>
<dbReference type="Proteomes" id="UP000199412">
    <property type="component" value="Unassembled WGS sequence"/>
</dbReference>
<proteinExistence type="predicted"/>
<dbReference type="GO" id="GO:0004852">
    <property type="term" value="F:uroporphyrinogen-III synthase activity"/>
    <property type="evidence" value="ECO:0007669"/>
    <property type="project" value="InterPro"/>
</dbReference>
<dbReference type="Gene3D" id="3.40.50.10090">
    <property type="match status" value="2"/>
</dbReference>
<evidence type="ECO:0000256" key="4">
    <source>
        <dbReference type="ARBA" id="ARBA00023136"/>
    </source>
</evidence>
<name>A0A1G7DV91_9PROT</name>
<feature type="domain" description="Tetrapyrrole biosynthesis uroporphyrinogen III synthase" evidence="7">
    <location>
        <begin position="14"/>
        <end position="229"/>
    </location>
</feature>
<feature type="compositionally biased region" description="Basic and acidic residues" evidence="6">
    <location>
        <begin position="298"/>
        <end position="313"/>
    </location>
</feature>
<dbReference type="CDD" id="cd06578">
    <property type="entry name" value="HemD"/>
    <property type="match status" value="1"/>
</dbReference>
<dbReference type="OrthoDB" id="7163809at2"/>
<dbReference type="GO" id="GO:0033014">
    <property type="term" value="P:tetrapyrrole biosynthetic process"/>
    <property type="evidence" value="ECO:0007669"/>
    <property type="project" value="InterPro"/>
</dbReference>
<feature type="compositionally biased region" description="Low complexity" evidence="6">
    <location>
        <begin position="270"/>
        <end position="287"/>
    </location>
</feature>
<dbReference type="SUPFAM" id="SSF69618">
    <property type="entry name" value="HemD-like"/>
    <property type="match status" value="1"/>
</dbReference>
<keyword evidence="3" id="KW-1133">Transmembrane helix</keyword>
<evidence type="ECO:0000256" key="2">
    <source>
        <dbReference type="ARBA" id="ARBA00022692"/>
    </source>
</evidence>
<evidence type="ECO:0000259" key="7">
    <source>
        <dbReference type="Pfam" id="PF02602"/>
    </source>
</evidence>